<feature type="coiled-coil region" evidence="1">
    <location>
        <begin position="109"/>
        <end position="143"/>
    </location>
</feature>
<feature type="region of interest" description="Disordered" evidence="2">
    <location>
        <begin position="917"/>
        <end position="943"/>
    </location>
</feature>
<gene>
    <name evidence="3" type="ORF">LNINA_LOCUS8004</name>
</gene>
<feature type="region of interest" description="Disordered" evidence="2">
    <location>
        <begin position="1240"/>
        <end position="1319"/>
    </location>
</feature>
<proteinExistence type="predicted"/>
<feature type="region of interest" description="Disordered" evidence="2">
    <location>
        <begin position="639"/>
        <end position="682"/>
    </location>
</feature>
<sequence>MTSEIDVSKTNELLRRRKLRLQQVREQSKDIAKKVRQRAKVEKLRHVISLDAQKEKQYFALQEKLVDRLEHLYAQSLQNLGSSHKNAANVINADDHKKDLSKLRGREAIAEVRKRKQEKLDEQKKLLDRKLQARETANELSKEKSLVVSKTLNNKLTDVEENKDKGSTITVNNKDISENSQANSHKNDMGTQWHGEELSQDSSTIVPKLLLPEDDNNKLKENEKGDSKRINLFALSDEMPSSLRGGNTMLSNNVPQQKSSLTLVSEYLQTRNLRLRETEPIATKKSDDLQSLKETILEVEVQRQTPVTNVFINKRSPCHRSDLSSQTLLKRPIYRKTKPCTTPVKYDKSKVSSDNLAKKNSVTTYNHSTRDTKDVSYNNDQFVVREQTTSDDAYTKALLETSIVNEEKKKVLEKKKEENRNRIAVTREKVDKEYKDTLSFLNSLSKEKSTKPYNTLHMDEVRQQIRSEKQQRKLEEEFKRIEKDSTRRLCKHTEKSSHQGRKKSCSPEHGRNTQYDWTPVPENDVELPTQMLHDNRNQKNNSVKFNDVDTYHEYRSRHRHTPPTKDVPKGKGGRMEVVETLVMEQNSSTTDASSVTSDESCNSFKMSTKTDKAFLNDPRLSDGDRIVIYKILDSKKSKKSRNCKNTRIMNQNKAMGTSENGDKSIQKNVEDNNDNSELPKSQAQQDIAFEKLNEGIYKVADNGDNVASMYFSETVQHDDTECKKSGSPTDTNQQPKTSSCRCQHRCFGCRCSRRNPKPAASAATSTSSFQTATNDKSGNIIVDGGFIKMDEAGKDAGKFYVGASGFLKDDNYEVVIQLKKKELEKADTLESATLPARNQSKMDTEVQQFQGQNLRECAAQTSINQEHDDKIELSSKAESVIVPDEKTSASTITSNKNANVESNTKNVVDKQVNTTFLDNFNNPDQMPKSDNPRPATSTYTQTSFNSPVSRPVFMHMSSSTSTAYMSPPELILPRFLRQNQVLCTDDDLLSNNDNYREKFQSNKRYGCTRKPSHSEESYKCKIICSTTDTPPNTARSHRDRGYMSENLDNNHRHKPKSKVCRKSHKHRSSTKAVPGTESVPALLSRKSYHKTPRIPNVFTKKKGLNPVVQEYVNKLLALNKEGLKAIQVINQDCSSVDTPRSSIVNASCNMTKKGAALENKISLEQLKVMLEQQILNDYAKRAILNNYHLQSLDNKDRHASKIYRRRKVHKVKSLNISKNLFKNKNSNTNKPPVHMNIHTEIKPQSSTSSTSIPLKEEEMKGTPKTILTKRKSRSKSSPTPRRNICRDKTNMETNSVKTKLDRQPLSQCSSNDTQGSFDSYKMQPTNQKASVFAGPKVGNKKTRSHSRTPPLDTSTQTSAIDSEINFMKLAENKLQNMEKIANLTEKCTKRLSNLAKVLEEVRRNKTSAYSHISTSDSTSDSEPKNVKVFDDIQEVQSVKSPEEKQYSNKDFDFPYPERMRENSTYIPLLKDLPRPSTSSSLTLSTISEKSDVVTSSSKIDQIKYKTKPPPALSRISLRNVQDNPVVPHELSTVMEIDSPMSVKLSNQPSRRDVYQANETRKESDIGRMSNINEPRERENELKFQVNNGNLYKANRPAPTDTKIEMMDMKLFNDIMLKPFVSLQDYAKQCDVHIDDASNAEDVLKDEVICDEISSLHSDGSLPDVISELLKRKIISEPFKFDSASHVTSSISSESSLSLLALTKMCSVKKTHSRHASNKENVAETSETLSISSNPDLENAFQKLGMGWASSTLKKTKERLALSSSSNTSSSSYRQIKLKGFNKEMPTFTTDSEQPNIKQNIDDSAKNVIQQTSLTNSMTVKEFLTNELAKKITFTNKSNREADEFVSLYETKMPEEIKHTPEKVQENDQSSITTQGNRARTSTPVQIFKSTTYHTTSSSNTSNGLFSNADELSSVKVTSNSIRNHSTSDKDDLTIPNYSLRRKGLSDTSKSD</sequence>
<feature type="compositionally biased region" description="Basic and acidic residues" evidence="2">
    <location>
        <begin position="1549"/>
        <end position="1562"/>
    </location>
</feature>
<feature type="compositionally biased region" description="Basic and acidic residues" evidence="2">
    <location>
        <begin position="486"/>
        <end position="497"/>
    </location>
</feature>
<evidence type="ECO:0000256" key="1">
    <source>
        <dbReference type="SAM" id="Coils"/>
    </source>
</evidence>
<evidence type="ECO:0000313" key="3">
    <source>
        <dbReference type="EMBL" id="CAK1548638.1"/>
    </source>
</evidence>
<name>A0AAV1JIY5_9NEOP</name>
<dbReference type="Proteomes" id="UP001497472">
    <property type="component" value="Unassembled WGS sequence"/>
</dbReference>
<feature type="compositionally biased region" description="Polar residues" evidence="2">
    <location>
        <begin position="1242"/>
        <end position="1252"/>
    </location>
</feature>
<dbReference type="EMBL" id="CAVLEF010000010">
    <property type="protein sequence ID" value="CAK1548638.1"/>
    <property type="molecule type" value="Genomic_DNA"/>
</dbReference>
<feature type="region of interest" description="Disordered" evidence="2">
    <location>
        <begin position="1332"/>
        <end position="1356"/>
    </location>
</feature>
<feature type="compositionally biased region" description="Polar residues" evidence="2">
    <location>
        <begin position="726"/>
        <end position="739"/>
    </location>
</feature>
<feature type="region of interest" description="Disordered" evidence="2">
    <location>
        <begin position="719"/>
        <end position="739"/>
    </location>
</feature>
<evidence type="ECO:0000313" key="4">
    <source>
        <dbReference type="Proteomes" id="UP001497472"/>
    </source>
</evidence>
<feature type="compositionally biased region" description="Polar residues" evidence="2">
    <location>
        <begin position="645"/>
        <end position="659"/>
    </location>
</feature>
<feature type="compositionally biased region" description="Polar residues" evidence="2">
    <location>
        <begin position="1866"/>
        <end position="1881"/>
    </location>
</feature>
<feature type="region of interest" description="Disordered" evidence="2">
    <location>
        <begin position="1918"/>
        <end position="1951"/>
    </location>
</feature>
<feature type="compositionally biased region" description="Polar residues" evidence="2">
    <location>
        <begin position="1304"/>
        <end position="1319"/>
    </location>
</feature>
<accession>A0AAV1JIY5</accession>
<feature type="region of interest" description="Disordered" evidence="2">
    <location>
        <begin position="486"/>
        <end position="520"/>
    </location>
</feature>
<evidence type="ECO:0000256" key="2">
    <source>
        <dbReference type="SAM" id="MobiDB-lite"/>
    </source>
</evidence>
<organism evidence="3 4">
    <name type="scientific">Leptosia nina</name>
    <dbReference type="NCBI Taxonomy" id="320188"/>
    <lineage>
        <taxon>Eukaryota</taxon>
        <taxon>Metazoa</taxon>
        <taxon>Ecdysozoa</taxon>
        <taxon>Arthropoda</taxon>
        <taxon>Hexapoda</taxon>
        <taxon>Insecta</taxon>
        <taxon>Pterygota</taxon>
        <taxon>Neoptera</taxon>
        <taxon>Endopterygota</taxon>
        <taxon>Lepidoptera</taxon>
        <taxon>Glossata</taxon>
        <taxon>Ditrysia</taxon>
        <taxon>Papilionoidea</taxon>
        <taxon>Pieridae</taxon>
        <taxon>Pierinae</taxon>
        <taxon>Leptosia</taxon>
    </lineage>
</organism>
<feature type="region of interest" description="Disordered" evidence="2">
    <location>
        <begin position="755"/>
        <end position="774"/>
    </location>
</feature>
<feature type="compositionally biased region" description="Basic and acidic residues" evidence="2">
    <location>
        <begin position="660"/>
        <end position="670"/>
    </location>
</feature>
<keyword evidence="4" id="KW-1185">Reference proteome</keyword>
<feature type="compositionally biased region" description="Polar residues" evidence="2">
    <location>
        <begin position="934"/>
        <end position="943"/>
    </location>
</feature>
<feature type="compositionally biased region" description="Low complexity" evidence="2">
    <location>
        <begin position="759"/>
        <end position="773"/>
    </location>
</feature>
<feature type="region of interest" description="Disordered" evidence="2">
    <location>
        <begin position="1859"/>
        <end position="1881"/>
    </location>
</feature>
<feature type="region of interest" description="Disordered" evidence="2">
    <location>
        <begin position="176"/>
        <end position="201"/>
    </location>
</feature>
<feature type="region of interest" description="Disordered" evidence="2">
    <location>
        <begin position="1031"/>
        <end position="1077"/>
    </location>
</feature>
<reference evidence="3 4" key="1">
    <citation type="submission" date="2023-11" db="EMBL/GenBank/DDBJ databases">
        <authorList>
            <person name="Okamura Y."/>
        </authorList>
    </citation>
    <scope>NUCLEOTIDE SEQUENCE [LARGE SCALE GENOMIC DNA]</scope>
</reference>
<feature type="compositionally biased region" description="Basic residues" evidence="2">
    <location>
        <begin position="1051"/>
        <end position="1069"/>
    </location>
</feature>
<keyword evidence="1" id="KW-0175">Coiled coil</keyword>
<feature type="region of interest" description="Disordered" evidence="2">
    <location>
        <begin position="1543"/>
        <end position="1562"/>
    </location>
</feature>
<protein>
    <submittedName>
        <fullName evidence="3">Uncharacterized protein</fullName>
    </submittedName>
</protein>
<comment type="caution">
    <text evidence="3">The sequence shown here is derived from an EMBL/GenBank/DDBJ whole genome shotgun (WGS) entry which is preliminary data.</text>
</comment>